<dbReference type="AlphaFoldDB" id="A0A5E4M2M2"/>
<evidence type="ECO:0000313" key="1">
    <source>
        <dbReference type="EMBL" id="VVC24987.1"/>
    </source>
</evidence>
<organism evidence="1 2">
    <name type="scientific">Cinara cedri</name>
    <dbReference type="NCBI Taxonomy" id="506608"/>
    <lineage>
        <taxon>Eukaryota</taxon>
        <taxon>Metazoa</taxon>
        <taxon>Ecdysozoa</taxon>
        <taxon>Arthropoda</taxon>
        <taxon>Hexapoda</taxon>
        <taxon>Insecta</taxon>
        <taxon>Pterygota</taxon>
        <taxon>Neoptera</taxon>
        <taxon>Paraneoptera</taxon>
        <taxon>Hemiptera</taxon>
        <taxon>Sternorrhyncha</taxon>
        <taxon>Aphidomorpha</taxon>
        <taxon>Aphidoidea</taxon>
        <taxon>Aphididae</taxon>
        <taxon>Lachninae</taxon>
        <taxon>Cinara</taxon>
    </lineage>
</organism>
<protein>
    <submittedName>
        <fullName evidence="1">Reverse transcriptase domain</fullName>
    </submittedName>
</protein>
<dbReference type="Proteomes" id="UP000325440">
    <property type="component" value="Unassembled WGS sequence"/>
</dbReference>
<keyword evidence="1" id="KW-0808">Transferase</keyword>
<gene>
    <name evidence="1" type="ORF">CINCED_3A015432</name>
</gene>
<keyword evidence="1" id="KW-0695">RNA-directed DNA polymerase</keyword>
<name>A0A5E4M2M2_9HEMI</name>
<dbReference type="EMBL" id="CABPRJ010000007">
    <property type="protein sequence ID" value="VVC24987.1"/>
    <property type="molecule type" value="Genomic_DNA"/>
</dbReference>
<accession>A0A5E4M2M2</accession>
<keyword evidence="2" id="KW-1185">Reference proteome</keyword>
<reference evidence="1 2" key="1">
    <citation type="submission" date="2019-08" db="EMBL/GenBank/DDBJ databases">
        <authorList>
            <person name="Alioto T."/>
            <person name="Alioto T."/>
            <person name="Gomez Garrido J."/>
        </authorList>
    </citation>
    <scope>NUCLEOTIDE SEQUENCE [LARGE SCALE GENOMIC DNA]</scope>
</reference>
<proteinExistence type="predicted"/>
<evidence type="ECO:0000313" key="2">
    <source>
        <dbReference type="Proteomes" id="UP000325440"/>
    </source>
</evidence>
<dbReference type="PANTHER" id="PTHR47027:SF20">
    <property type="entry name" value="REVERSE TRANSCRIPTASE-LIKE PROTEIN WITH RNA-DIRECTED DNA POLYMERASE DOMAIN"/>
    <property type="match status" value="1"/>
</dbReference>
<dbReference type="PANTHER" id="PTHR47027">
    <property type="entry name" value="REVERSE TRANSCRIPTASE DOMAIN-CONTAINING PROTEIN"/>
    <property type="match status" value="1"/>
</dbReference>
<dbReference type="OrthoDB" id="6627741at2759"/>
<dbReference type="GO" id="GO:0003964">
    <property type="term" value="F:RNA-directed DNA polymerase activity"/>
    <property type="evidence" value="ECO:0007669"/>
    <property type="project" value="UniProtKB-KW"/>
</dbReference>
<sequence length="211" mass="23828">MYFVDSGLANDNIARDKLWSTLEEFGISKKLIHLIKEYNVQTVSKFKFGNGTSQNFEVKTGLKQSDALLPILFNLALTKVIRSMPMQQGMEILSNTANDDLGKLFRSKLFSRQSKECLKSNFIRLVLTYACEKWLVLKEGFTDLSWKMKFIEEETIGNCSQSTKTQVSMPSIEARAFDEDDMKLCVVTLDSGVNSIGFDSNIMEELSVTSA</sequence>
<keyword evidence="1" id="KW-0548">Nucleotidyltransferase</keyword>